<keyword evidence="3" id="KW-1185">Reference proteome</keyword>
<organism evidence="2 3">
    <name type="scientific">Puccinia graminis f. sp. tritici</name>
    <dbReference type="NCBI Taxonomy" id="56615"/>
    <lineage>
        <taxon>Eukaryota</taxon>
        <taxon>Fungi</taxon>
        <taxon>Dikarya</taxon>
        <taxon>Basidiomycota</taxon>
        <taxon>Pucciniomycotina</taxon>
        <taxon>Pucciniomycetes</taxon>
        <taxon>Pucciniales</taxon>
        <taxon>Pucciniaceae</taxon>
        <taxon>Puccinia</taxon>
    </lineage>
</organism>
<evidence type="ECO:0000313" key="2">
    <source>
        <dbReference type="EMBL" id="KAA1119310.1"/>
    </source>
</evidence>
<gene>
    <name evidence="2" type="ORF">PGT21_021812</name>
</gene>
<name>A0A5B0R1H6_PUCGR</name>
<feature type="compositionally biased region" description="Basic and acidic residues" evidence="1">
    <location>
        <begin position="1"/>
        <end position="18"/>
    </location>
</feature>
<dbReference type="EMBL" id="VSWC01000001">
    <property type="protein sequence ID" value="KAA1119310.1"/>
    <property type="molecule type" value="Genomic_DNA"/>
</dbReference>
<accession>A0A5B0R1H6</accession>
<evidence type="ECO:0000313" key="3">
    <source>
        <dbReference type="Proteomes" id="UP000324748"/>
    </source>
</evidence>
<sequence length="73" mass="7815">MAIKPGREGRYAQDDEGRPLLVEGAGDPGKGSSLDSSFTPEHTSIIRSVVSSGRLAKSAFPYLSRFSLAWTTT</sequence>
<proteinExistence type="predicted"/>
<dbReference type="Proteomes" id="UP000324748">
    <property type="component" value="Unassembled WGS sequence"/>
</dbReference>
<feature type="region of interest" description="Disordered" evidence="1">
    <location>
        <begin position="1"/>
        <end position="39"/>
    </location>
</feature>
<dbReference type="AlphaFoldDB" id="A0A5B0R1H6"/>
<protein>
    <submittedName>
        <fullName evidence="2">Uncharacterized protein</fullName>
    </submittedName>
</protein>
<comment type="caution">
    <text evidence="2">The sequence shown here is derived from an EMBL/GenBank/DDBJ whole genome shotgun (WGS) entry which is preliminary data.</text>
</comment>
<reference evidence="2 3" key="1">
    <citation type="submission" date="2019-05" db="EMBL/GenBank/DDBJ databases">
        <title>Emergence of the Ug99 lineage of the wheat stem rust pathogen through somatic hybridization.</title>
        <authorList>
            <person name="Li F."/>
            <person name="Upadhyaya N.M."/>
            <person name="Sperschneider J."/>
            <person name="Matny O."/>
            <person name="Nguyen-Phuc H."/>
            <person name="Mago R."/>
            <person name="Raley C."/>
            <person name="Miller M.E."/>
            <person name="Silverstein K.A.T."/>
            <person name="Henningsen E."/>
            <person name="Hirsch C.D."/>
            <person name="Visser B."/>
            <person name="Pretorius Z.A."/>
            <person name="Steffenson B.J."/>
            <person name="Schwessinger B."/>
            <person name="Dodds P.N."/>
            <person name="Figueroa M."/>
        </authorList>
    </citation>
    <scope>NUCLEOTIDE SEQUENCE [LARGE SCALE GENOMIC DNA]</scope>
    <source>
        <strain evidence="2">21-0</strain>
    </source>
</reference>
<evidence type="ECO:0000256" key="1">
    <source>
        <dbReference type="SAM" id="MobiDB-lite"/>
    </source>
</evidence>